<dbReference type="EMBL" id="JACIDU010000005">
    <property type="protein sequence ID" value="MBB4103027.1"/>
    <property type="molecule type" value="Genomic_DNA"/>
</dbReference>
<keyword evidence="2" id="KW-1185">Reference proteome</keyword>
<dbReference type="RefSeq" id="WP_183791173.1">
    <property type="nucleotide sequence ID" value="NZ_JACIDU010000005.1"/>
</dbReference>
<comment type="caution">
    <text evidence="1">The sequence shown here is derived from an EMBL/GenBank/DDBJ whole genome shotgun (WGS) entry which is preliminary data.</text>
</comment>
<protein>
    <recommendedName>
        <fullName evidence="3">HNH endonuclease</fullName>
    </recommendedName>
</protein>
<sequence length="118" mass="13718">MVGFFRLKSMGKFDRRSEEARAWRGWYGLARWKAIRKHQLAIEPLCRYCRLQGKIEVAEVCDHVERHNGDPDKFWNGPFQSLCKPHHDATKQAEELRGFSTAVGEDGWPIDPSHPANR</sequence>
<dbReference type="AlphaFoldDB" id="A0A7W6P0Q3"/>
<accession>A0A7W6P0Q3</accession>
<dbReference type="Proteomes" id="UP000584824">
    <property type="component" value="Unassembled WGS sequence"/>
</dbReference>
<proteinExistence type="predicted"/>
<name>A0A7W6P0Q3_9HYPH</name>
<gene>
    <name evidence="1" type="ORF">GGQ66_001582</name>
</gene>
<evidence type="ECO:0000313" key="2">
    <source>
        <dbReference type="Proteomes" id="UP000584824"/>
    </source>
</evidence>
<reference evidence="1 2" key="1">
    <citation type="submission" date="2020-08" db="EMBL/GenBank/DDBJ databases">
        <title>Genomic Encyclopedia of Type Strains, Phase IV (KMG-IV): sequencing the most valuable type-strain genomes for metagenomic binning, comparative biology and taxonomic classification.</title>
        <authorList>
            <person name="Goeker M."/>
        </authorList>
    </citation>
    <scope>NUCLEOTIDE SEQUENCE [LARGE SCALE GENOMIC DNA]</scope>
    <source>
        <strain evidence="1 2">DSM 26385</strain>
    </source>
</reference>
<evidence type="ECO:0008006" key="3">
    <source>
        <dbReference type="Google" id="ProtNLM"/>
    </source>
</evidence>
<organism evidence="1 2">
    <name type="scientific">Allorhizobium borbori</name>
    <dbReference type="NCBI Taxonomy" id="485907"/>
    <lineage>
        <taxon>Bacteria</taxon>
        <taxon>Pseudomonadati</taxon>
        <taxon>Pseudomonadota</taxon>
        <taxon>Alphaproteobacteria</taxon>
        <taxon>Hyphomicrobiales</taxon>
        <taxon>Rhizobiaceae</taxon>
        <taxon>Rhizobium/Agrobacterium group</taxon>
        <taxon>Allorhizobium</taxon>
    </lineage>
</organism>
<evidence type="ECO:0000313" key="1">
    <source>
        <dbReference type="EMBL" id="MBB4103027.1"/>
    </source>
</evidence>